<keyword evidence="2" id="KW-1185">Reference proteome</keyword>
<dbReference type="AlphaFoldDB" id="A0A1H2LJW1"/>
<organism evidence="1 2">
    <name type="scientific">Pseudomonas sihuiensis</name>
    <dbReference type="NCBI Taxonomy" id="1274359"/>
    <lineage>
        <taxon>Bacteria</taxon>
        <taxon>Pseudomonadati</taxon>
        <taxon>Pseudomonadota</taxon>
        <taxon>Gammaproteobacteria</taxon>
        <taxon>Pseudomonadales</taxon>
        <taxon>Pseudomonadaceae</taxon>
        <taxon>Pseudomonas</taxon>
    </lineage>
</organism>
<reference evidence="2" key="1">
    <citation type="submission" date="2016-10" db="EMBL/GenBank/DDBJ databases">
        <authorList>
            <person name="Varghese N."/>
            <person name="Submissions S."/>
        </authorList>
    </citation>
    <scope>NUCLEOTIDE SEQUENCE [LARGE SCALE GENOMIC DNA]</scope>
    <source>
        <strain evidence="2">KCTC 32246</strain>
    </source>
</reference>
<dbReference type="EMBL" id="LT629797">
    <property type="protein sequence ID" value="SDU81084.1"/>
    <property type="molecule type" value="Genomic_DNA"/>
</dbReference>
<name>A0A1H2LJW1_9PSED</name>
<evidence type="ECO:0000313" key="2">
    <source>
        <dbReference type="Proteomes" id="UP000198675"/>
    </source>
</evidence>
<proteinExistence type="predicted"/>
<sequence>MLLCFEDFEYMGSPFQCKLFFINRIIKAAFNRKIDIISAIPATGFDIKMG</sequence>
<gene>
    <name evidence="1" type="ORF">SAMN05216363_1699</name>
</gene>
<accession>A0A1H2LJW1</accession>
<evidence type="ECO:0000313" key="1">
    <source>
        <dbReference type="EMBL" id="SDU81084.1"/>
    </source>
</evidence>
<dbReference type="Proteomes" id="UP000198675">
    <property type="component" value="Chromosome I"/>
</dbReference>
<protein>
    <submittedName>
        <fullName evidence="1">Uncharacterized protein</fullName>
    </submittedName>
</protein>